<keyword evidence="3" id="KW-1185">Reference proteome</keyword>
<gene>
    <name evidence="2" type="ORF">DFH08DRAFT_964079</name>
</gene>
<evidence type="ECO:0000313" key="2">
    <source>
        <dbReference type="EMBL" id="KAJ7339026.1"/>
    </source>
</evidence>
<keyword evidence="1" id="KW-0732">Signal</keyword>
<sequence length="193" mass="19449">MKAALSIVALLSLAALAASAALQSGGAVLSSCAAGARVLVETRNVTVAGHEIQVSTKACSANIINSRSFEKRQTLACGQATTLSCAVGPAAAPAPADCAALQAALPGFVAAQPSPFFVVAPQFVEEVALGTCQYAWINNNAVGGVTLEGCWTDVETFGSILTPGCINVGQNAGIAFPTTAVANDAWIFEVVHS</sequence>
<accession>A0AAD6ZTE8</accession>
<dbReference type="EMBL" id="JARIHO010000028">
    <property type="protein sequence ID" value="KAJ7339026.1"/>
    <property type="molecule type" value="Genomic_DNA"/>
</dbReference>
<protein>
    <submittedName>
        <fullName evidence="2">Uncharacterized protein</fullName>
    </submittedName>
</protein>
<reference evidence="2" key="1">
    <citation type="submission" date="2023-03" db="EMBL/GenBank/DDBJ databases">
        <title>Massive genome expansion in bonnet fungi (Mycena s.s.) driven by repeated elements and novel gene families across ecological guilds.</title>
        <authorList>
            <consortium name="Lawrence Berkeley National Laboratory"/>
            <person name="Harder C.B."/>
            <person name="Miyauchi S."/>
            <person name="Viragh M."/>
            <person name="Kuo A."/>
            <person name="Thoen E."/>
            <person name="Andreopoulos B."/>
            <person name="Lu D."/>
            <person name="Skrede I."/>
            <person name="Drula E."/>
            <person name="Henrissat B."/>
            <person name="Morin E."/>
            <person name="Kohler A."/>
            <person name="Barry K."/>
            <person name="LaButti K."/>
            <person name="Morin E."/>
            <person name="Salamov A."/>
            <person name="Lipzen A."/>
            <person name="Mereny Z."/>
            <person name="Hegedus B."/>
            <person name="Baldrian P."/>
            <person name="Stursova M."/>
            <person name="Weitz H."/>
            <person name="Taylor A."/>
            <person name="Grigoriev I.V."/>
            <person name="Nagy L.G."/>
            <person name="Martin F."/>
            <person name="Kauserud H."/>
        </authorList>
    </citation>
    <scope>NUCLEOTIDE SEQUENCE</scope>
    <source>
        <strain evidence="2">CBHHK002</strain>
    </source>
</reference>
<comment type="caution">
    <text evidence="2">The sequence shown here is derived from an EMBL/GenBank/DDBJ whole genome shotgun (WGS) entry which is preliminary data.</text>
</comment>
<name>A0AAD6ZTE8_9AGAR</name>
<dbReference type="Proteomes" id="UP001218218">
    <property type="component" value="Unassembled WGS sequence"/>
</dbReference>
<proteinExistence type="predicted"/>
<evidence type="ECO:0000256" key="1">
    <source>
        <dbReference type="SAM" id="SignalP"/>
    </source>
</evidence>
<dbReference type="AlphaFoldDB" id="A0AAD6ZTE8"/>
<dbReference type="PROSITE" id="PS51257">
    <property type="entry name" value="PROKAR_LIPOPROTEIN"/>
    <property type="match status" value="1"/>
</dbReference>
<feature type="chain" id="PRO_5042054163" evidence="1">
    <location>
        <begin position="20"/>
        <end position="193"/>
    </location>
</feature>
<organism evidence="2 3">
    <name type="scientific">Mycena albidolilacea</name>
    <dbReference type="NCBI Taxonomy" id="1033008"/>
    <lineage>
        <taxon>Eukaryota</taxon>
        <taxon>Fungi</taxon>
        <taxon>Dikarya</taxon>
        <taxon>Basidiomycota</taxon>
        <taxon>Agaricomycotina</taxon>
        <taxon>Agaricomycetes</taxon>
        <taxon>Agaricomycetidae</taxon>
        <taxon>Agaricales</taxon>
        <taxon>Marasmiineae</taxon>
        <taxon>Mycenaceae</taxon>
        <taxon>Mycena</taxon>
    </lineage>
</organism>
<evidence type="ECO:0000313" key="3">
    <source>
        <dbReference type="Proteomes" id="UP001218218"/>
    </source>
</evidence>
<feature type="signal peptide" evidence="1">
    <location>
        <begin position="1"/>
        <end position="19"/>
    </location>
</feature>